<dbReference type="Pfam" id="PF00001">
    <property type="entry name" value="7tm_1"/>
    <property type="match status" value="1"/>
</dbReference>
<evidence type="ECO:0000256" key="4">
    <source>
        <dbReference type="ARBA" id="ARBA00022692"/>
    </source>
</evidence>
<evidence type="ECO:0000256" key="10">
    <source>
        <dbReference type="SAM" id="Phobius"/>
    </source>
</evidence>
<comment type="similarity">
    <text evidence="2">Belongs to the G-protein coupled receptor 1 family.</text>
</comment>
<keyword evidence="9" id="KW-0807">Transducer</keyword>
<dbReference type="GO" id="GO:0004993">
    <property type="term" value="F:G protein-coupled serotonin receptor activity"/>
    <property type="evidence" value="ECO:0007669"/>
    <property type="project" value="TreeGrafter"/>
</dbReference>
<dbReference type="EMBL" id="QDEB01059356">
    <property type="protein sequence ID" value="RZC36736.1"/>
    <property type="molecule type" value="Genomic_DNA"/>
</dbReference>
<evidence type="ECO:0000313" key="12">
    <source>
        <dbReference type="EMBL" id="RZC36736.1"/>
    </source>
</evidence>
<dbReference type="GO" id="GO:0007187">
    <property type="term" value="P:G protein-coupled receptor signaling pathway, coupled to cyclic nucleotide second messenger"/>
    <property type="evidence" value="ECO:0007669"/>
    <property type="project" value="TreeGrafter"/>
</dbReference>
<evidence type="ECO:0000256" key="6">
    <source>
        <dbReference type="ARBA" id="ARBA00023040"/>
    </source>
</evidence>
<dbReference type="GO" id="GO:0045202">
    <property type="term" value="C:synapse"/>
    <property type="evidence" value="ECO:0007669"/>
    <property type="project" value="GOC"/>
</dbReference>
<dbReference type="PRINTS" id="PR00237">
    <property type="entry name" value="GPCRRHODOPSN"/>
</dbReference>
<dbReference type="GO" id="GO:0007210">
    <property type="term" value="P:serotonin receptor signaling pathway"/>
    <property type="evidence" value="ECO:0007669"/>
    <property type="project" value="TreeGrafter"/>
</dbReference>
<dbReference type="Proteomes" id="UP000292052">
    <property type="component" value="Unassembled WGS sequence"/>
</dbReference>
<dbReference type="GO" id="GO:0030594">
    <property type="term" value="F:neurotransmitter receptor activity"/>
    <property type="evidence" value="ECO:0007669"/>
    <property type="project" value="TreeGrafter"/>
</dbReference>
<evidence type="ECO:0000256" key="5">
    <source>
        <dbReference type="ARBA" id="ARBA00022989"/>
    </source>
</evidence>
<dbReference type="SUPFAM" id="SSF81321">
    <property type="entry name" value="Family A G protein-coupled receptor-like"/>
    <property type="match status" value="1"/>
</dbReference>
<dbReference type="InterPro" id="IPR000276">
    <property type="entry name" value="GPCR_Rhodpsn"/>
</dbReference>
<evidence type="ECO:0000256" key="3">
    <source>
        <dbReference type="ARBA" id="ARBA00022475"/>
    </source>
</evidence>
<name>A0A482VVL2_ASBVE</name>
<dbReference type="GO" id="GO:0007268">
    <property type="term" value="P:chemical synaptic transmission"/>
    <property type="evidence" value="ECO:0007669"/>
    <property type="project" value="TreeGrafter"/>
</dbReference>
<keyword evidence="3" id="KW-1003">Cell membrane</keyword>
<keyword evidence="7 10" id="KW-0472">Membrane</keyword>
<keyword evidence="13" id="KW-1185">Reference proteome</keyword>
<keyword evidence="6" id="KW-0297">G-protein coupled receptor</keyword>
<comment type="subcellular location">
    <subcellularLocation>
        <location evidence="1">Cell membrane</location>
        <topology evidence="1">Multi-pass membrane protein</topology>
    </subcellularLocation>
</comment>
<evidence type="ECO:0000256" key="2">
    <source>
        <dbReference type="ARBA" id="ARBA00010663"/>
    </source>
</evidence>
<evidence type="ECO:0000259" key="11">
    <source>
        <dbReference type="PROSITE" id="PS50262"/>
    </source>
</evidence>
<evidence type="ECO:0000313" key="13">
    <source>
        <dbReference type="Proteomes" id="UP000292052"/>
    </source>
</evidence>
<keyword evidence="4 10" id="KW-0812">Transmembrane</keyword>
<accession>A0A482VVL2</accession>
<gene>
    <name evidence="12" type="ORF">BDFB_012674</name>
</gene>
<evidence type="ECO:0000256" key="8">
    <source>
        <dbReference type="ARBA" id="ARBA00023170"/>
    </source>
</evidence>
<feature type="transmembrane region" description="Helical" evidence="10">
    <location>
        <begin position="128"/>
        <end position="152"/>
    </location>
</feature>
<dbReference type="Gene3D" id="1.20.1070.10">
    <property type="entry name" value="Rhodopsin 7-helix transmembrane proteins"/>
    <property type="match status" value="1"/>
</dbReference>
<dbReference type="InterPro" id="IPR017452">
    <property type="entry name" value="GPCR_Rhodpsn_7TM"/>
</dbReference>
<evidence type="ECO:0000256" key="7">
    <source>
        <dbReference type="ARBA" id="ARBA00023136"/>
    </source>
</evidence>
<dbReference type="STRING" id="1661398.A0A482VVL2"/>
<dbReference type="GO" id="GO:0051378">
    <property type="term" value="F:serotonin binding"/>
    <property type="evidence" value="ECO:0007669"/>
    <property type="project" value="TreeGrafter"/>
</dbReference>
<comment type="caution">
    <text evidence="12">The sequence shown here is derived from an EMBL/GenBank/DDBJ whole genome shotgun (WGS) entry which is preliminary data.</text>
</comment>
<dbReference type="PANTHER" id="PTHR24247">
    <property type="entry name" value="5-HYDROXYTRYPTAMINE RECEPTOR"/>
    <property type="match status" value="1"/>
</dbReference>
<dbReference type="PANTHER" id="PTHR24247:SF228">
    <property type="entry name" value="5-HYDROXYTRYPTAMINE (SEROTONIN) RECEPTOR 2A, ISOFORM B"/>
    <property type="match status" value="1"/>
</dbReference>
<keyword evidence="8" id="KW-0675">Receptor</keyword>
<evidence type="ECO:0000256" key="1">
    <source>
        <dbReference type="ARBA" id="ARBA00004651"/>
    </source>
</evidence>
<protein>
    <submittedName>
        <fullName evidence="12">7tm 1 domain containing protein</fullName>
    </submittedName>
</protein>
<dbReference type="AlphaFoldDB" id="A0A482VVL2"/>
<sequence length="156" mass="17283">MYCLETGMKFTDFYCELSYNSTIYSCIGCNENVTTEVTTNYLNANSVGDFILRVSHYNNQCSLVNQSGGVYWTCDNRDNEGIGGWGANYDWSFLFVVVFIIAGGLGNILVCLAVILDRRLQNVTNYFLLSLAIADLLVSLFVMPLGAIPGFLGKSF</sequence>
<feature type="domain" description="G-protein coupled receptors family 1 profile" evidence="11">
    <location>
        <begin position="106"/>
        <end position="156"/>
    </location>
</feature>
<dbReference type="GO" id="GO:0005886">
    <property type="term" value="C:plasma membrane"/>
    <property type="evidence" value="ECO:0007669"/>
    <property type="project" value="UniProtKB-SubCell"/>
</dbReference>
<keyword evidence="5 10" id="KW-1133">Transmembrane helix</keyword>
<dbReference type="OrthoDB" id="5859976at2759"/>
<feature type="transmembrane region" description="Helical" evidence="10">
    <location>
        <begin position="93"/>
        <end position="116"/>
    </location>
</feature>
<evidence type="ECO:0000256" key="9">
    <source>
        <dbReference type="ARBA" id="ARBA00023224"/>
    </source>
</evidence>
<dbReference type="GO" id="GO:0030425">
    <property type="term" value="C:dendrite"/>
    <property type="evidence" value="ECO:0007669"/>
    <property type="project" value="TreeGrafter"/>
</dbReference>
<organism evidence="12 13">
    <name type="scientific">Asbolus verrucosus</name>
    <name type="common">Desert ironclad beetle</name>
    <dbReference type="NCBI Taxonomy" id="1661398"/>
    <lineage>
        <taxon>Eukaryota</taxon>
        <taxon>Metazoa</taxon>
        <taxon>Ecdysozoa</taxon>
        <taxon>Arthropoda</taxon>
        <taxon>Hexapoda</taxon>
        <taxon>Insecta</taxon>
        <taxon>Pterygota</taxon>
        <taxon>Neoptera</taxon>
        <taxon>Endopterygota</taxon>
        <taxon>Coleoptera</taxon>
        <taxon>Polyphaga</taxon>
        <taxon>Cucujiformia</taxon>
        <taxon>Tenebrionidae</taxon>
        <taxon>Pimeliinae</taxon>
        <taxon>Asbolus</taxon>
    </lineage>
</organism>
<proteinExistence type="inferred from homology"/>
<dbReference type="PROSITE" id="PS50262">
    <property type="entry name" value="G_PROTEIN_RECEP_F1_2"/>
    <property type="match status" value="1"/>
</dbReference>
<reference evidence="12 13" key="1">
    <citation type="submission" date="2017-03" db="EMBL/GenBank/DDBJ databases">
        <title>Genome of the blue death feigning beetle - Asbolus verrucosus.</title>
        <authorList>
            <person name="Rider S.D."/>
        </authorList>
    </citation>
    <scope>NUCLEOTIDE SEQUENCE [LARGE SCALE GENOMIC DNA]</scope>
    <source>
        <strain evidence="12">Butters</strain>
        <tissue evidence="12">Head and leg muscle</tissue>
    </source>
</reference>